<evidence type="ECO:0000256" key="8">
    <source>
        <dbReference type="ARBA" id="ARBA00023286"/>
    </source>
</evidence>
<dbReference type="Pfam" id="PF00520">
    <property type="entry name" value="Ion_trans"/>
    <property type="match status" value="1"/>
</dbReference>
<feature type="transmembrane region" description="Helical" evidence="10">
    <location>
        <begin position="424"/>
        <end position="452"/>
    </location>
</feature>
<evidence type="ECO:0000313" key="12">
    <source>
        <dbReference type="EMBL" id="GAV65719.1"/>
    </source>
</evidence>
<keyword evidence="13" id="KW-1185">Reference proteome</keyword>
<evidence type="ECO:0000256" key="7">
    <source>
        <dbReference type="ARBA" id="ARBA00023136"/>
    </source>
</evidence>
<dbReference type="STRING" id="3775.A0A1Q3BCT6"/>
<keyword evidence="9" id="KW-0407">Ion channel</keyword>
<proteinExistence type="inferred from homology"/>
<dbReference type="InterPro" id="IPR014710">
    <property type="entry name" value="RmlC-like_jellyroll"/>
</dbReference>
<evidence type="ECO:0000259" key="11">
    <source>
        <dbReference type="PROSITE" id="PS50042"/>
    </source>
</evidence>
<feature type="transmembrane region" description="Helical" evidence="10">
    <location>
        <begin position="287"/>
        <end position="312"/>
    </location>
</feature>
<dbReference type="AlphaFoldDB" id="A0A1Q3BCT6"/>
<evidence type="ECO:0000256" key="10">
    <source>
        <dbReference type="SAM" id="Phobius"/>
    </source>
</evidence>
<keyword evidence="4 10" id="KW-0812">Transmembrane</keyword>
<sequence length="715" mass="82255">MCSHGFSLSIMASPSISLPRWLRFFYLHRTQSDNDDNNDSSSNNNNDNPVSNLMECYACTQVGVPIFHSTSCDQAHQPEWEASAGSYLVPIRNRPGAKRNPTGRPSGPFGQLLDPRSKLVQRWNRAFLLARGMALAIDPLFFYALSIGKGGVPCLYMDGGLAAMVTILRTCVDGIHLFHLWLQFRMAYVSRESLVIGCGKLVWDPRAIASHYIRSLKGFWFDVFVILPVPQAVFWLVVPKLIREEKIKLIMTILLLIFFFQYLPKVYHSICLMRRMQKVTGYIFGTIWWGFGLNLIAYFIASHVAGGCWYVLAIQRVALCLRQQCERKGNCNLSLSCSEEVCYQFLLRLDTIGNPCGGDSRTMVRKPLCLDDHGSFNFGIYQLAIPVISSNSFAVKILYPIFWGLMTLSTFGNDLAPTSHWLEVIFSICTVLSGLLLFTLLIGNIQVFLHAVMAKKRKMQLRCRDMEWWMRRRQLPSRLRQRVRHYERQRWATMGGEDGMELIKDLPEGLRRDIKRYLCLDLIKKVPLFHNLDDLILDNICDRVKPLVFCKDEKVIREGDPVPRMVFIVRGRIKRSQGLSKGMVATSVLEPGGFLGDELLSWCLRRPFLDRLPASSATFVCAESTEAFGLDANHLRYVTDHFRYRFANERLKRTARYYSSNWRTWAAVNIQFAWRRYRMRTRGPVISVSENGNSDRRLLQYAAMFLSIRPHDHLE</sequence>
<feature type="domain" description="Cyclic nucleotide-binding" evidence="11">
    <location>
        <begin position="528"/>
        <end position="607"/>
    </location>
</feature>
<name>A0A1Q3BCT6_CEPFO</name>
<evidence type="ECO:0000256" key="3">
    <source>
        <dbReference type="ARBA" id="ARBA00022448"/>
    </source>
</evidence>
<dbReference type="SUPFAM" id="SSF81324">
    <property type="entry name" value="Voltage-gated potassium channels"/>
    <property type="match status" value="1"/>
</dbReference>
<keyword evidence="6" id="KW-0406">Ion transport</keyword>
<dbReference type="PANTHER" id="PTHR45651:SF50">
    <property type="entry name" value="CYCLIC NUCLEOTIDE-GATED ION CHANNEL 2"/>
    <property type="match status" value="1"/>
</dbReference>
<keyword evidence="5 10" id="KW-1133">Transmembrane helix</keyword>
<feature type="transmembrane region" description="Helical" evidence="10">
    <location>
        <begin position="249"/>
        <end position="267"/>
    </location>
</feature>
<dbReference type="InterPro" id="IPR000595">
    <property type="entry name" value="cNMP-bd_dom"/>
</dbReference>
<protein>
    <submittedName>
        <fullName evidence="12">cNMP_binding domain-containing protein</fullName>
    </submittedName>
</protein>
<reference evidence="13" key="1">
    <citation type="submission" date="2016-04" db="EMBL/GenBank/DDBJ databases">
        <title>Cephalotus genome sequencing.</title>
        <authorList>
            <person name="Fukushima K."/>
            <person name="Hasebe M."/>
            <person name="Fang X."/>
        </authorList>
    </citation>
    <scope>NUCLEOTIDE SEQUENCE [LARGE SCALE GENOMIC DNA]</scope>
    <source>
        <strain evidence="13">cv. St1</strain>
    </source>
</reference>
<dbReference type="CDD" id="cd00038">
    <property type="entry name" value="CAP_ED"/>
    <property type="match status" value="1"/>
</dbReference>
<comment type="subcellular location">
    <subcellularLocation>
        <location evidence="1">Membrane</location>
        <topology evidence="1">Multi-pass membrane protein</topology>
    </subcellularLocation>
</comment>
<keyword evidence="7 10" id="KW-0472">Membrane</keyword>
<evidence type="ECO:0000256" key="5">
    <source>
        <dbReference type="ARBA" id="ARBA00022989"/>
    </source>
</evidence>
<keyword evidence="8" id="KW-1071">Ligand-gated ion channel</keyword>
<dbReference type="SUPFAM" id="SSF51206">
    <property type="entry name" value="cAMP-binding domain-like"/>
    <property type="match status" value="1"/>
</dbReference>
<feature type="transmembrane region" description="Helical" evidence="10">
    <location>
        <begin position="393"/>
        <end position="412"/>
    </location>
</feature>
<evidence type="ECO:0000256" key="6">
    <source>
        <dbReference type="ARBA" id="ARBA00023065"/>
    </source>
</evidence>
<dbReference type="GO" id="GO:0005216">
    <property type="term" value="F:monoatomic ion channel activity"/>
    <property type="evidence" value="ECO:0007669"/>
    <property type="project" value="InterPro"/>
</dbReference>
<dbReference type="OrthoDB" id="421226at2759"/>
<dbReference type="InterPro" id="IPR005821">
    <property type="entry name" value="Ion_trans_dom"/>
</dbReference>
<dbReference type="PANTHER" id="PTHR45651">
    <property type="entry name" value="CYCLIC NUCLEOTIDE-GATED ION CHANNEL 15-RELATED-RELATED"/>
    <property type="match status" value="1"/>
</dbReference>
<keyword evidence="3" id="KW-0813">Transport</keyword>
<accession>A0A1Q3BCT6</accession>
<comment type="caution">
    <text evidence="12">The sequence shown here is derived from an EMBL/GenBank/DDBJ whole genome shotgun (WGS) entry which is preliminary data.</text>
</comment>
<feature type="transmembrane region" description="Helical" evidence="10">
    <location>
        <begin position="126"/>
        <end position="148"/>
    </location>
</feature>
<evidence type="ECO:0000256" key="4">
    <source>
        <dbReference type="ARBA" id="ARBA00022692"/>
    </source>
</evidence>
<dbReference type="InParanoid" id="A0A1Q3BCT6"/>
<evidence type="ECO:0000256" key="9">
    <source>
        <dbReference type="ARBA" id="ARBA00023303"/>
    </source>
</evidence>
<dbReference type="PROSITE" id="PS50042">
    <property type="entry name" value="CNMP_BINDING_3"/>
    <property type="match status" value="1"/>
</dbReference>
<dbReference type="Gene3D" id="2.60.120.10">
    <property type="entry name" value="Jelly Rolls"/>
    <property type="match status" value="1"/>
</dbReference>
<organism evidence="12 13">
    <name type="scientific">Cephalotus follicularis</name>
    <name type="common">Albany pitcher plant</name>
    <dbReference type="NCBI Taxonomy" id="3775"/>
    <lineage>
        <taxon>Eukaryota</taxon>
        <taxon>Viridiplantae</taxon>
        <taxon>Streptophyta</taxon>
        <taxon>Embryophyta</taxon>
        <taxon>Tracheophyta</taxon>
        <taxon>Spermatophyta</taxon>
        <taxon>Magnoliopsida</taxon>
        <taxon>eudicotyledons</taxon>
        <taxon>Gunneridae</taxon>
        <taxon>Pentapetalae</taxon>
        <taxon>rosids</taxon>
        <taxon>fabids</taxon>
        <taxon>Oxalidales</taxon>
        <taxon>Cephalotaceae</taxon>
        <taxon>Cephalotus</taxon>
    </lineage>
</organism>
<dbReference type="FunCoup" id="A0A1Q3BCT6">
    <property type="interactions" value="220"/>
</dbReference>
<evidence type="ECO:0000256" key="1">
    <source>
        <dbReference type="ARBA" id="ARBA00004141"/>
    </source>
</evidence>
<dbReference type="Proteomes" id="UP000187406">
    <property type="component" value="Unassembled WGS sequence"/>
</dbReference>
<feature type="transmembrane region" description="Helical" evidence="10">
    <location>
        <begin position="160"/>
        <end position="182"/>
    </location>
</feature>
<dbReference type="EMBL" id="BDDD01000428">
    <property type="protein sequence ID" value="GAV65719.1"/>
    <property type="molecule type" value="Genomic_DNA"/>
</dbReference>
<dbReference type="InterPro" id="IPR018490">
    <property type="entry name" value="cNMP-bd_dom_sf"/>
</dbReference>
<dbReference type="GO" id="GO:0016020">
    <property type="term" value="C:membrane"/>
    <property type="evidence" value="ECO:0007669"/>
    <property type="project" value="UniProtKB-SubCell"/>
</dbReference>
<gene>
    <name evidence="12" type="ORF">CFOL_v3_09233</name>
</gene>
<comment type="similarity">
    <text evidence="2">Belongs to the cyclic nucleotide-gated cation channel (TC 1.A.1.5) family.</text>
</comment>
<dbReference type="Gene3D" id="1.10.287.630">
    <property type="entry name" value="Helix hairpin bin"/>
    <property type="match status" value="1"/>
</dbReference>
<evidence type="ECO:0000256" key="2">
    <source>
        <dbReference type="ARBA" id="ARBA00010486"/>
    </source>
</evidence>
<feature type="transmembrane region" description="Helical" evidence="10">
    <location>
        <begin position="219"/>
        <end position="237"/>
    </location>
</feature>
<dbReference type="Gene3D" id="1.10.287.70">
    <property type="match status" value="1"/>
</dbReference>
<dbReference type="SMART" id="SM00100">
    <property type="entry name" value="cNMP"/>
    <property type="match status" value="1"/>
</dbReference>
<evidence type="ECO:0000313" key="13">
    <source>
        <dbReference type="Proteomes" id="UP000187406"/>
    </source>
</evidence>